<dbReference type="EMBL" id="BAABAF010000008">
    <property type="protein sequence ID" value="GAA3772183.1"/>
    <property type="molecule type" value="Genomic_DNA"/>
</dbReference>
<organism evidence="3 4">
    <name type="scientific">Microbacterium kribbense</name>
    <dbReference type="NCBI Taxonomy" id="433645"/>
    <lineage>
        <taxon>Bacteria</taxon>
        <taxon>Bacillati</taxon>
        <taxon>Actinomycetota</taxon>
        <taxon>Actinomycetes</taxon>
        <taxon>Micrococcales</taxon>
        <taxon>Microbacteriaceae</taxon>
        <taxon>Microbacterium</taxon>
    </lineage>
</organism>
<dbReference type="Proteomes" id="UP001500540">
    <property type="component" value="Unassembled WGS sequence"/>
</dbReference>
<keyword evidence="2" id="KW-0812">Transmembrane</keyword>
<feature type="transmembrane region" description="Helical" evidence="2">
    <location>
        <begin position="69"/>
        <end position="86"/>
    </location>
</feature>
<gene>
    <name evidence="3" type="ORF">GCM10022240_25330</name>
</gene>
<accession>A0ABP7GTJ0</accession>
<reference evidence="4" key="1">
    <citation type="journal article" date="2019" name="Int. J. Syst. Evol. Microbiol.">
        <title>The Global Catalogue of Microorganisms (GCM) 10K type strain sequencing project: providing services to taxonomists for standard genome sequencing and annotation.</title>
        <authorList>
            <consortium name="The Broad Institute Genomics Platform"/>
            <consortium name="The Broad Institute Genome Sequencing Center for Infectious Disease"/>
            <person name="Wu L."/>
            <person name="Ma J."/>
        </authorList>
    </citation>
    <scope>NUCLEOTIDE SEQUENCE [LARGE SCALE GENOMIC DNA]</scope>
    <source>
        <strain evidence="4">JCM 16950</strain>
    </source>
</reference>
<evidence type="ECO:0008006" key="5">
    <source>
        <dbReference type="Google" id="ProtNLM"/>
    </source>
</evidence>
<feature type="transmembrane region" description="Helical" evidence="2">
    <location>
        <begin position="98"/>
        <end position="117"/>
    </location>
</feature>
<dbReference type="RefSeq" id="WP_425562080.1">
    <property type="nucleotide sequence ID" value="NZ_BAABAF010000008.1"/>
</dbReference>
<feature type="transmembrane region" description="Helical" evidence="2">
    <location>
        <begin position="197"/>
        <end position="221"/>
    </location>
</feature>
<feature type="transmembrane region" description="Helical" evidence="2">
    <location>
        <begin position="124"/>
        <end position="142"/>
    </location>
</feature>
<evidence type="ECO:0000313" key="4">
    <source>
        <dbReference type="Proteomes" id="UP001500540"/>
    </source>
</evidence>
<feature type="transmembrane region" description="Helical" evidence="2">
    <location>
        <begin position="233"/>
        <end position="251"/>
    </location>
</feature>
<evidence type="ECO:0000313" key="3">
    <source>
        <dbReference type="EMBL" id="GAA3772183.1"/>
    </source>
</evidence>
<sequence>MSAADARGNDPHETAADDEPDAARDAGQPAASELIGAALGGAARRAGLDPAQATSTGHLVWRAMGGWRGILESVLPTLVFIVVWTVTVDPATGQGNLWLAVGLSVGLAVVFTLARLIGRSPAAAALGGLIATAAAAGLALWTGRAADNFILGLVTNGAYGTAALVSALIGWPLIGLAVGWLMNDGTAWRQDARKRRVFFWLTIGWAGLFALRLAVELPLFLTDQVTALGTLKLIMGLPLFAPMVAVTWLAVRGLYPKADAGASDV</sequence>
<protein>
    <recommendedName>
        <fullName evidence="5">DUF3159 domain-containing protein</fullName>
    </recommendedName>
</protein>
<keyword evidence="2" id="KW-1133">Transmembrane helix</keyword>
<evidence type="ECO:0000256" key="1">
    <source>
        <dbReference type="SAM" id="MobiDB-lite"/>
    </source>
</evidence>
<keyword evidence="4" id="KW-1185">Reference proteome</keyword>
<comment type="caution">
    <text evidence="3">The sequence shown here is derived from an EMBL/GenBank/DDBJ whole genome shotgun (WGS) entry which is preliminary data.</text>
</comment>
<name>A0ABP7GTJ0_9MICO</name>
<evidence type="ECO:0000256" key="2">
    <source>
        <dbReference type="SAM" id="Phobius"/>
    </source>
</evidence>
<feature type="region of interest" description="Disordered" evidence="1">
    <location>
        <begin position="1"/>
        <end position="27"/>
    </location>
</feature>
<dbReference type="InterPro" id="IPR016566">
    <property type="entry name" value="UCP010219"/>
</dbReference>
<dbReference type="Pfam" id="PF11361">
    <property type="entry name" value="DUF3159"/>
    <property type="match status" value="1"/>
</dbReference>
<keyword evidence="2" id="KW-0472">Membrane</keyword>
<proteinExistence type="predicted"/>
<feature type="transmembrane region" description="Helical" evidence="2">
    <location>
        <begin position="162"/>
        <end position="182"/>
    </location>
</feature>